<feature type="transmembrane region" description="Helical" evidence="1">
    <location>
        <begin position="6"/>
        <end position="25"/>
    </location>
</feature>
<dbReference type="SUPFAM" id="SSF54736">
    <property type="entry name" value="ClpS-like"/>
    <property type="match status" value="1"/>
</dbReference>
<name>A0A1G9KWF4_9BACL</name>
<protein>
    <submittedName>
        <fullName evidence="3">Large subunit ribosomal protein L7/L12</fullName>
    </submittedName>
</protein>
<evidence type="ECO:0000313" key="3">
    <source>
        <dbReference type="EMBL" id="SDL54058.1"/>
    </source>
</evidence>
<keyword evidence="1" id="KW-0812">Transmembrane</keyword>
<keyword evidence="1" id="KW-1133">Transmembrane helix</keyword>
<keyword evidence="3" id="KW-0687">Ribonucleoprotein</keyword>
<dbReference type="Gene3D" id="3.30.1390.10">
    <property type="match status" value="1"/>
</dbReference>
<dbReference type="EMBL" id="FNGM01000003">
    <property type="protein sequence ID" value="SDL54058.1"/>
    <property type="molecule type" value="Genomic_DNA"/>
</dbReference>
<evidence type="ECO:0000313" key="4">
    <source>
        <dbReference type="Proteomes" id="UP000182783"/>
    </source>
</evidence>
<dbReference type="InterPro" id="IPR014719">
    <property type="entry name" value="Ribosomal_bL12_C/ClpS-like"/>
</dbReference>
<dbReference type="AlphaFoldDB" id="A0A1G9KWF4"/>
<keyword evidence="1" id="KW-0472">Membrane</keyword>
<dbReference type="GO" id="GO:0005840">
    <property type="term" value="C:ribosome"/>
    <property type="evidence" value="ECO:0007669"/>
    <property type="project" value="UniProtKB-KW"/>
</dbReference>
<dbReference type="Pfam" id="PF00542">
    <property type="entry name" value="Ribosomal_L12"/>
    <property type="match status" value="1"/>
</dbReference>
<feature type="domain" description="Large ribosomal subunit protein bL12 C-terminal" evidence="2">
    <location>
        <begin position="82"/>
        <end position="112"/>
    </location>
</feature>
<accession>A0A1G9KWF4</accession>
<dbReference type="Proteomes" id="UP000182783">
    <property type="component" value="Unassembled WGS sequence"/>
</dbReference>
<keyword evidence="3" id="KW-0689">Ribosomal protein</keyword>
<organism evidence="3 4">
    <name type="scientific">Paenibacillus jilunlii</name>
    <dbReference type="NCBI Taxonomy" id="682956"/>
    <lineage>
        <taxon>Bacteria</taxon>
        <taxon>Bacillati</taxon>
        <taxon>Bacillota</taxon>
        <taxon>Bacilli</taxon>
        <taxon>Bacillales</taxon>
        <taxon>Paenibacillaceae</taxon>
        <taxon>Paenibacillus</taxon>
    </lineage>
</organism>
<sequence>MSLENTDWISITALVLAMLLLLRVFSLNRRIKDLESQLERIDSRSVMGGGIITPGIDAPTPQYIQNMEVAPDLERRLHLLLAEGKKIQAIKVLREARDLSLKDAKNYVDRMEQGR</sequence>
<evidence type="ECO:0000259" key="2">
    <source>
        <dbReference type="Pfam" id="PF00542"/>
    </source>
</evidence>
<dbReference type="InterPro" id="IPR013823">
    <property type="entry name" value="Ribosomal_bL12_C"/>
</dbReference>
<gene>
    <name evidence="3" type="ORF">SAMN05216191_103416</name>
</gene>
<evidence type="ECO:0000256" key="1">
    <source>
        <dbReference type="SAM" id="Phobius"/>
    </source>
</evidence>
<reference evidence="3 4" key="1">
    <citation type="submission" date="2016-10" db="EMBL/GenBank/DDBJ databases">
        <authorList>
            <person name="de Groot N.N."/>
        </authorList>
    </citation>
    <scope>NUCLEOTIDE SEQUENCE [LARGE SCALE GENOMIC DNA]</scope>
    <source>
        <strain evidence="3 4">CGMCC 1.10239</strain>
    </source>
</reference>
<dbReference type="GO" id="GO:0006412">
    <property type="term" value="P:translation"/>
    <property type="evidence" value="ECO:0007669"/>
    <property type="project" value="InterPro"/>
</dbReference>
<dbReference type="GO" id="GO:0003735">
    <property type="term" value="F:structural constituent of ribosome"/>
    <property type="evidence" value="ECO:0007669"/>
    <property type="project" value="InterPro"/>
</dbReference>
<proteinExistence type="predicted"/>